<organism evidence="9 10">
    <name type="scientific">Zunongwangia pacifica</name>
    <dbReference type="NCBI Taxonomy" id="2911062"/>
    <lineage>
        <taxon>Bacteria</taxon>
        <taxon>Pseudomonadati</taxon>
        <taxon>Bacteroidota</taxon>
        <taxon>Flavobacteriia</taxon>
        <taxon>Flavobacteriales</taxon>
        <taxon>Flavobacteriaceae</taxon>
        <taxon>Zunongwangia</taxon>
    </lineage>
</organism>
<dbReference type="InterPro" id="IPR029486">
    <property type="entry name" value="GH97_N"/>
</dbReference>
<evidence type="ECO:0000259" key="7">
    <source>
        <dbReference type="Pfam" id="PF14508"/>
    </source>
</evidence>
<feature type="domain" description="Glycosyl-hydrolase 97 C-terminal oligomerisation" evidence="8">
    <location>
        <begin position="557"/>
        <end position="656"/>
    </location>
</feature>
<protein>
    <submittedName>
        <fullName evidence="9">Glycoside hydrolase family 97 protein</fullName>
    </submittedName>
</protein>
<evidence type="ECO:0000256" key="5">
    <source>
        <dbReference type="ARBA" id="ARBA00023295"/>
    </source>
</evidence>
<name>A0A9X2CQY7_9FLAO</name>
<keyword evidence="10" id="KW-1185">Reference proteome</keyword>
<dbReference type="GO" id="GO:0016798">
    <property type="term" value="F:hydrolase activity, acting on glycosyl bonds"/>
    <property type="evidence" value="ECO:0007669"/>
    <property type="project" value="UniProtKB-KW"/>
</dbReference>
<evidence type="ECO:0000259" key="8">
    <source>
        <dbReference type="Pfam" id="PF14509"/>
    </source>
</evidence>
<dbReference type="RefSeq" id="WP_249603242.1">
    <property type="nucleotide sequence ID" value="NZ_JAKHSK010000044.1"/>
</dbReference>
<reference evidence="9" key="1">
    <citation type="submission" date="2022-01" db="EMBL/GenBank/DDBJ databases">
        <title>Genome sequencing of Zunongwangia sp. M21534 genome.</title>
        <authorList>
            <person name="Chen Y."/>
            <person name="Dong C."/>
            <person name="Shao Z."/>
        </authorList>
    </citation>
    <scope>NUCLEOTIDE SEQUENCE</scope>
    <source>
        <strain evidence="9">MCCC M21534</strain>
    </source>
</reference>
<comment type="caution">
    <text evidence="9">The sequence shown here is derived from an EMBL/GenBank/DDBJ whole genome shotgun (WGS) entry which is preliminary data.</text>
</comment>
<evidence type="ECO:0000313" key="9">
    <source>
        <dbReference type="EMBL" id="MCL6220547.1"/>
    </source>
</evidence>
<dbReference type="Pfam" id="PF14508">
    <property type="entry name" value="GH97_N"/>
    <property type="match status" value="1"/>
</dbReference>
<dbReference type="AlphaFoldDB" id="A0A9X2CQY7"/>
<evidence type="ECO:0000256" key="3">
    <source>
        <dbReference type="ARBA" id="ARBA00022801"/>
    </source>
</evidence>
<dbReference type="InterPro" id="IPR014718">
    <property type="entry name" value="GH-type_carb-bd"/>
</dbReference>
<dbReference type="EMBL" id="JAKHSK010000044">
    <property type="protein sequence ID" value="MCL6220547.1"/>
    <property type="molecule type" value="Genomic_DNA"/>
</dbReference>
<evidence type="ECO:0000256" key="4">
    <source>
        <dbReference type="ARBA" id="ARBA00022837"/>
    </source>
</evidence>
<dbReference type="PANTHER" id="PTHR35803">
    <property type="entry name" value="GLUCAN 1,4-ALPHA-GLUCOSIDASE SUSB-RELATED"/>
    <property type="match status" value="1"/>
</dbReference>
<keyword evidence="3 9" id="KW-0378">Hydrolase</keyword>
<comment type="subunit">
    <text evidence="2">Monomer.</text>
</comment>
<dbReference type="InterPro" id="IPR017853">
    <property type="entry name" value="GH"/>
</dbReference>
<dbReference type="InterPro" id="IPR052720">
    <property type="entry name" value="Glycosyl_hydrolase_97"/>
</dbReference>
<dbReference type="Pfam" id="PF14509">
    <property type="entry name" value="GH97_C"/>
    <property type="match status" value="1"/>
</dbReference>
<dbReference type="InterPro" id="IPR029483">
    <property type="entry name" value="GH97_C"/>
</dbReference>
<dbReference type="PANTHER" id="PTHR35803:SF2">
    <property type="entry name" value="RETAINING ALPHA-GALACTOSIDASE"/>
    <property type="match status" value="1"/>
</dbReference>
<evidence type="ECO:0000256" key="1">
    <source>
        <dbReference type="ARBA" id="ARBA00001913"/>
    </source>
</evidence>
<keyword evidence="4" id="KW-0106">Calcium</keyword>
<dbReference type="Gene3D" id="3.20.20.70">
    <property type="entry name" value="Aldolase class I"/>
    <property type="match status" value="1"/>
</dbReference>
<dbReference type="Pfam" id="PF10566">
    <property type="entry name" value="Glyco_hydro_97"/>
    <property type="match status" value="1"/>
</dbReference>
<accession>A0A9X2CQY7</accession>
<dbReference type="InterPro" id="IPR013780">
    <property type="entry name" value="Glyco_hydro_b"/>
</dbReference>
<keyword evidence="5" id="KW-0326">Glycosidase</keyword>
<dbReference type="InterPro" id="IPR019563">
    <property type="entry name" value="GH97_catalytic"/>
</dbReference>
<evidence type="ECO:0000313" key="10">
    <source>
        <dbReference type="Proteomes" id="UP001139521"/>
    </source>
</evidence>
<sequence>MITILKNKLSLTVFFLGIFMSCMGASVNKQRFEITSPNKKLKVLITVGENINYTLFYSDQKLLENNELSLVLKNKILGKSSVLKSHKISEFDEVLTPVIPLKFSTIKNQYTNLYLSFKEGFGIDFRAYNDGFAYRFVTNISGEVEVIDEHFAVNFPKEYRLHLQQTPSFKTNYEYPYTHLESGQFNAESKMSTLPILIETSGKYKILISESNLFDYPAMFIKGINANGVQSIFPKNPKEFEPNNDRSVKIIKEAEYIAKTDGKRSFPWRYFMVSENDGDLLENTLTYRLAPENQIKDPSWIRPGQVSWEWWNGASAYGVDFVSGYNEETYKYYIDFASEFGIPYIIMDEGWAKSTTNPYIPNPDIDLFQLIAYGKDRNVDIVLWLPWLTVENNFELFKTFNEWGIAGIKIDFMDRSDQWMVNFYERVAKEAAKNKLFIDFHGAFKPAGLERAYPNVLAYEGVLGMEQMNRATPDNSIYLPFMRNAVGSMDYTPGAMLSMQPEIYHSQRPNAAGIGTRAYQMALFVIFESGLQMLADSPSNYYRERECTKFITSVPVTWDETRALESKLGEYVIVAKRKGEDWYIGAITNNNEAQRVIQISLNFLEGDSTYKMNYFEDGVNAAKQAMDYRTASLSVNKSDKFKIKMVRNGGFTAVLKKIR</sequence>
<feature type="domain" description="Glycosyl-hydrolase 97 N-terminal" evidence="7">
    <location>
        <begin position="34"/>
        <end position="290"/>
    </location>
</feature>
<feature type="domain" description="Glycosyl-hydrolase 97 catalytic" evidence="6">
    <location>
        <begin position="310"/>
        <end position="462"/>
    </location>
</feature>
<dbReference type="GO" id="GO:0030246">
    <property type="term" value="F:carbohydrate binding"/>
    <property type="evidence" value="ECO:0007669"/>
    <property type="project" value="InterPro"/>
</dbReference>
<proteinExistence type="predicted"/>
<gene>
    <name evidence="9" type="ORF">L1967_19825</name>
</gene>
<dbReference type="PROSITE" id="PS51257">
    <property type="entry name" value="PROKAR_LIPOPROTEIN"/>
    <property type="match status" value="1"/>
</dbReference>
<dbReference type="Gene3D" id="2.70.98.10">
    <property type="match status" value="1"/>
</dbReference>
<evidence type="ECO:0000259" key="6">
    <source>
        <dbReference type="Pfam" id="PF10566"/>
    </source>
</evidence>
<evidence type="ECO:0000256" key="2">
    <source>
        <dbReference type="ARBA" id="ARBA00011245"/>
    </source>
</evidence>
<dbReference type="SUPFAM" id="SSF51445">
    <property type="entry name" value="(Trans)glycosidases"/>
    <property type="match status" value="1"/>
</dbReference>
<dbReference type="InterPro" id="IPR013785">
    <property type="entry name" value="Aldolase_TIM"/>
</dbReference>
<dbReference type="Gene3D" id="2.60.40.1180">
    <property type="entry name" value="Golgi alpha-mannosidase II"/>
    <property type="match status" value="1"/>
</dbReference>
<comment type="cofactor">
    <cofactor evidence="1">
        <name>Ca(2+)</name>
        <dbReference type="ChEBI" id="CHEBI:29108"/>
    </cofactor>
</comment>
<dbReference type="Proteomes" id="UP001139521">
    <property type="component" value="Unassembled WGS sequence"/>
</dbReference>